<comment type="caution">
    <text evidence="1">The sequence shown here is derived from an EMBL/GenBank/DDBJ whole genome shotgun (WGS) entry which is preliminary data.</text>
</comment>
<name>A0A644XVC5_9ZZZZ</name>
<reference evidence="1" key="1">
    <citation type="submission" date="2019-08" db="EMBL/GenBank/DDBJ databases">
        <authorList>
            <person name="Kucharzyk K."/>
            <person name="Murdoch R.W."/>
            <person name="Higgins S."/>
            <person name="Loffler F."/>
        </authorList>
    </citation>
    <scope>NUCLEOTIDE SEQUENCE</scope>
</reference>
<dbReference type="AlphaFoldDB" id="A0A644XVC5"/>
<organism evidence="1">
    <name type="scientific">bioreactor metagenome</name>
    <dbReference type="NCBI Taxonomy" id="1076179"/>
    <lineage>
        <taxon>unclassified sequences</taxon>
        <taxon>metagenomes</taxon>
        <taxon>ecological metagenomes</taxon>
    </lineage>
</organism>
<evidence type="ECO:0000313" key="1">
    <source>
        <dbReference type="EMBL" id="MPM20172.1"/>
    </source>
</evidence>
<sequence length="73" mass="8270">MGSVRWRVNFWPNGEVVTDDGELIGTWDLDAEDHPSFTPIGAKEELFWNIGIPLLAWDVVKWLDGEDGDVVSR</sequence>
<accession>A0A644XVC5</accession>
<gene>
    <name evidence="1" type="ORF">SDC9_66601</name>
</gene>
<dbReference type="EMBL" id="VSSQ01003328">
    <property type="protein sequence ID" value="MPM20172.1"/>
    <property type="molecule type" value="Genomic_DNA"/>
</dbReference>
<protein>
    <submittedName>
        <fullName evidence="1">Uncharacterized protein</fullName>
    </submittedName>
</protein>
<proteinExistence type="predicted"/>